<name>A0A9P7JMN2_9AGAM</name>
<feature type="region of interest" description="Disordered" evidence="1">
    <location>
        <begin position="137"/>
        <end position="167"/>
    </location>
</feature>
<feature type="compositionally biased region" description="Low complexity" evidence="1">
    <location>
        <begin position="145"/>
        <end position="158"/>
    </location>
</feature>
<evidence type="ECO:0000256" key="1">
    <source>
        <dbReference type="SAM" id="MobiDB-lite"/>
    </source>
</evidence>
<dbReference type="OrthoDB" id="2687587at2759"/>
<reference evidence="2" key="1">
    <citation type="journal article" date="2020" name="New Phytol.">
        <title>Comparative genomics reveals dynamic genome evolution in host specialist ectomycorrhizal fungi.</title>
        <authorList>
            <person name="Lofgren L.A."/>
            <person name="Nguyen N.H."/>
            <person name="Vilgalys R."/>
            <person name="Ruytinx J."/>
            <person name="Liao H.L."/>
            <person name="Branco S."/>
            <person name="Kuo A."/>
            <person name="LaButti K."/>
            <person name="Lipzen A."/>
            <person name="Andreopoulos W."/>
            <person name="Pangilinan J."/>
            <person name="Riley R."/>
            <person name="Hundley H."/>
            <person name="Na H."/>
            <person name="Barry K."/>
            <person name="Grigoriev I.V."/>
            <person name="Stajich J.E."/>
            <person name="Kennedy P.G."/>
        </authorList>
    </citation>
    <scope>NUCLEOTIDE SEQUENCE</scope>
    <source>
        <strain evidence="2">FC423</strain>
    </source>
</reference>
<feature type="region of interest" description="Disordered" evidence="1">
    <location>
        <begin position="1"/>
        <end position="38"/>
    </location>
</feature>
<dbReference type="AlphaFoldDB" id="A0A9P7JMN2"/>
<accession>A0A9P7JMN2</accession>
<evidence type="ECO:0000313" key="3">
    <source>
        <dbReference type="Proteomes" id="UP000823399"/>
    </source>
</evidence>
<dbReference type="RefSeq" id="XP_041285748.1">
    <property type="nucleotide sequence ID" value="XM_041440719.1"/>
</dbReference>
<comment type="caution">
    <text evidence="2">The sequence shown here is derived from an EMBL/GenBank/DDBJ whole genome shotgun (WGS) entry which is preliminary data.</text>
</comment>
<dbReference type="Proteomes" id="UP000823399">
    <property type="component" value="Unassembled WGS sequence"/>
</dbReference>
<dbReference type="EMBL" id="JABBWM010000115">
    <property type="protein sequence ID" value="KAG2089019.1"/>
    <property type="molecule type" value="Genomic_DNA"/>
</dbReference>
<keyword evidence="3" id="KW-1185">Reference proteome</keyword>
<protein>
    <submittedName>
        <fullName evidence="2">Uncharacterized protein</fullName>
    </submittedName>
</protein>
<sequence length="376" mass="40481">MPPFTAAMLNATPSPEPEPVAQGHPEDAPMGDASAESNTDRLLSAWASSLVSLEACVMAAPDLKPELLEDQEMWMREWHSVLATLNGCSERAGVLGVELDMDEKSAEFLKQGRKGCKEIEALVKGWKAKAIETVPEAPPKRAARATDATGAEARATDASGTDVAEQRKVGRMSVVKAPRCTSCANKDQDCGGAPGRRCPPCDVSKRACSFSKRKASDGPKVRPRKPMPKRPMAVESAKETASSIAVEEGEGSEGSGMDVMIVDERTVQDKVVRASRDVPVRAVGPLASGSAPKGKGKFKGPEEELKEAQAETARLREENALMRAVGIHFWLGFASALKMRQYARAQQADLLALSNKLFSMSQDWSDFEERVNASLN</sequence>
<dbReference type="GeneID" id="64702978"/>
<feature type="region of interest" description="Disordered" evidence="1">
    <location>
        <begin position="212"/>
        <end position="255"/>
    </location>
</feature>
<organism evidence="2 3">
    <name type="scientific">Suillus discolor</name>
    <dbReference type="NCBI Taxonomy" id="1912936"/>
    <lineage>
        <taxon>Eukaryota</taxon>
        <taxon>Fungi</taxon>
        <taxon>Dikarya</taxon>
        <taxon>Basidiomycota</taxon>
        <taxon>Agaricomycotina</taxon>
        <taxon>Agaricomycetes</taxon>
        <taxon>Agaricomycetidae</taxon>
        <taxon>Boletales</taxon>
        <taxon>Suillineae</taxon>
        <taxon>Suillaceae</taxon>
        <taxon>Suillus</taxon>
    </lineage>
</organism>
<gene>
    <name evidence="2" type="ORF">F5147DRAFT_764614</name>
</gene>
<evidence type="ECO:0000313" key="2">
    <source>
        <dbReference type="EMBL" id="KAG2089019.1"/>
    </source>
</evidence>
<proteinExistence type="predicted"/>